<evidence type="ECO:0000256" key="7">
    <source>
        <dbReference type="ARBA" id="ARBA00024603"/>
    </source>
</evidence>
<dbReference type="GO" id="GO:0004222">
    <property type="term" value="F:metalloendopeptidase activity"/>
    <property type="evidence" value="ECO:0007669"/>
    <property type="project" value="UniProtKB-EC"/>
</dbReference>
<dbReference type="EC" id="3.4.24.70" evidence="8"/>
<name>A0A7R9VQR7_9CHLO</name>
<evidence type="ECO:0000256" key="9">
    <source>
        <dbReference type="RuleBase" id="RU003435"/>
    </source>
</evidence>
<evidence type="ECO:0000259" key="10">
    <source>
        <dbReference type="Pfam" id="PF01432"/>
    </source>
</evidence>
<comment type="catalytic activity">
    <reaction evidence="7">
        <text>Hydrolysis of oligopeptides, with broad specificity. Gly or Ala commonly occur as P1 or P1' residues, but more distant residues are also important, as is shown by the fact that Z-Gly-Pro-Gly-|-Gly-Pro-Ala is cleaved, but not Z-(Gly)(5).</text>
        <dbReference type="EC" id="3.4.24.70"/>
    </reaction>
</comment>
<dbReference type="Gene3D" id="1.10.1370.10">
    <property type="entry name" value="Neurolysin, domain 3"/>
    <property type="match status" value="1"/>
</dbReference>
<keyword evidence="4 9" id="KW-0378">Hydrolase</keyword>
<dbReference type="GO" id="GO:0046872">
    <property type="term" value="F:metal ion binding"/>
    <property type="evidence" value="ECO:0007669"/>
    <property type="project" value="UniProtKB-UniRule"/>
</dbReference>
<dbReference type="GO" id="GO:0006508">
    <property type="term" value="P:proteolysis"/>
    <property type="evidence" value="ECO:0007669"/>
    <property type="project" value="UniProtKB-KW"/>
</dbReference>
<evidence type="ECO:0000256" key="3">
    <source>
        <dbReference type="ARBA" id="ARBA00022723"/>
    </source>
</evidence>
<dbReference type="InterPro" id="IPR024079">
    <property type="entry name" value="MetalloPept_cat_dom_sf"/>
</dbReference>
<dbReference type="AlphaFoldDB" id="A0A7R9VQR7"/>
<dbReference type="InterPro" id="IPR034005">
    <property type="entry name" value="M3A_DCP"/>
</dbReference>
<dbReference type="PANTHER" id="PTHR43660:SF1">
    <property type="entry name" value="DIPEPTIDYL CARBOXYPEPTIDASE"/>
    <property type="match status" value="1"/>
</dbReference>
<organism evidence="11">
    <name type="scientific">Chlamydomonas euryale</name>
    <dbReference type="NCBI Taxonomy" id="1486919"/>
    <lineage>
        <taxon>Eukaryota</taxon>
        <taxon>Viridiplantae</taxon>
        <taxon>Chlorophyta</taxon>
        <taxon>core chlorophytes</taxon>
        <taxon>Chlorophyceae</taxon>
        <taxon>CS clade</taxon>
        <taxon>Chlamydomonadales</taxon>
        <taxon>Chlamydomonadaceae</taxon>
        <taxon>Chlamydomonas</taxon>
    </lineage>
</organism>
<reference evidence="11" key="1">
    <citation type="submission" date="2021-01" db="EMBL/GenBank/DDBJ databases">
        <authorList>
            <person name="Corre E."/>
            <person name="Pelletier E."/>
            <person name="Niang G."/>
            <person name="Scheremetjew M."/>
            <person name="Finn R."/>
            <person name="Kale V."/>
            <person name="Holt S."/>
            <person name="Cochrane G."/>
            <person name="Meng A."/>
            <person name="Brown T."/>
            <person name="Cohen L."/>
        </authorList>
    </citation>
    <scope>NUCLEOTIDE SEQUENCE</scope>
    <source>
        <strain evidence="11">CCMP219</strain>
    </source>
</reference>
<protein>
    <recommendedName>
        <fullName evidence="8">oligopeptidase A</fullName>
        <ecNumber evidence="8">3.4.24.70</ecNumber>
    </recommendedName>
</protein>
<evidence type="ECO:0000313" key="11">
    <source>
        <dbReference type="EMBL" id="CAD8302185.1"/>
    </source>
</evidence>
<keyword evidence="6 9" id="KW-0482">Metalloprotease</keyword>
<sequence>MSTASGASAPRARPTALSASAAASAAVVSAKASRGRGSGGASRASLVAPMLALAQGVLGIGEAADAAAAAAAADSNCLLRDWDSTEPYGLPPFAEVETQHFRPALEVALAEHLSQVTAVADCKEAPTFENTVLVLDRAGSLLDRVSNLFFNLCSSNTSPELQEIELAMAPVLAAHDTMVYTLPGLFKRLDTLYSQRDTAGLDAEQLRLLERLHLDFVRAGARFEPQQQARYGQIMERLAELTTKFTQNILADESEFTLPLSEADMSGCPPELVAAAKQAAHERGRPEGECVVTLSRSLVEPFLTFSDRRDLREKAWRAWTQRGELDAKRDNHPIMREILQLRAEQAALHGYQSFAEYQTADTMAQRPARVMELLEEVWGKAKVSANAEREALAEFVASQESAAADACPDIQPWDWRYYAEKVRQSRYNFDEGELKPYFSLDAMTAAIFDVANRLFGLSFVHKEDVQAYHPDVKVYEVRETVDGEERLVAVFLHDNFSRANKKSGAWMSELRSACPDIGRVPIILNNNNFAKASAGEPTLLSFDDARTLFHEFGHGLHGMLSRTRYLRLAGTNVLRDFVELPSQLMEHWMEQPEVLRAHARHYKTGEAVPDALLDRLKAARAFNQGFATVEYTSSALMDQSLHQLPADALKDLDLNEFEKTEMARLGMPQGMVMRHRPAHFQHLFSTSMYASAYYVYLWAEVLDADGFEAFMEAGSCFDADTAARVRRCIYASGNSMEPGEAYRMFRGRDPVIEPMLKKKGMLAVAGAAH</sequence>
<evidence type="ECO:0000256" key="2">
    <source>
        <dbReference type="ARBA" id="ARBA00022670"/>
    </source>
</evidence>
<dbReference type="GO" id="GO:0005829">
    <property type="term" value="C:cytosol"/>
    <property type="evidence" value="ECO:0007669"/>
    <property type="project" value="UniProtKB-ARBA"/>
</dbReference>
<dbReference type="FunFam" id="3.40.390.10:FF:000009">
    <property type="entry name" value="Oligopeptidase A"/>
    <property type="match status" value="1"/>
</dbReference>
<evidence type="ECO:0000256" key="1">
    <source>
        <dbReference type="ARBA" id="ARBA00006040"/>
    </source>
</evidence>
<dbReference type="InterPro" id="IPR045090">
    <property type="entry name" value="Pept_M3A_M3B"/>
</dbReference>
<keyword evidence="3 9" id="KW-0479">Metal-binding</keyword>
<dbReference type="InterPro" id="IPR001567">
    <property type="entry name" value="Pept_M3A_M3B_dom"/>
</dbReference>
<keyword evidence="5 9" id="KW-0862">Zinc</keyword>
<evidence type="ECO:0000256" key="4">
    <source>
        <dbReference type="ARBA" id="ARBA00022801"/>
    </source>
</evidence>
<accession>A0A7R9VQR7</accession>
<dbReference type="PANTHER" id="PTHR43660">
    <property type="entry name" value="DIPEPTIDYL CARBOXYPEPTIDASE"/>
    <property type="match status" value="1"/>
</dbReference>
<dbReference type="InterPro" id="IPR024077">
    <property type="entry name" value="Neurolysin/TOP_dom2"/>
</dbReference>
<evidence type="ECO:0000256" key="5">
    <source>
        <dbReference type="ARBA" id="ARBA00022833"/>
    </source>
</evidence>
<evidence type="ECO:0000256" key="6">
    <source>
        <dbReference type="ARBA" id="ARBA00023049"/>
    </source>
</evidence>
<dbReference type="CDD" id="cd06456">
    <property type="entry name" value="M3A_DCP"/>
    <property type="match status" value="1"/>
</dbReference>
<comment type="cofactor">
    <cofactor evidence="9">
        <name>Zn(2+)</name>
        <dbReference type="ChEBI" id="CHEBI:29105"/>
    </cofactor>
    <text evidence="9">Binds 1 zinc ion.</text>
</comment>
<dbReference type="Pfam" id="PF01432">
    <property type="entry name" value="Peptidase_M3"/>
    <property type="match status" value="1"/>
</dbReference>
<proteinExistence type="inferred from homology"/>
<evidence type="ECO:0000256" key="8">
    <source>
        <dbReference type="ARBA" id="ARBA00026100"/>
    </source>
</evidence>
<keyword evidence="2 9" id="KW-0645">Protease</keyword>
<dbReference type="SUPFAM" id="SSF55486">
    <property type="entry name" value="Metalloproteases ('zincins'), catalytic domain"/>
    <property type="match status" value="1"/>
</dbReference>
<dbReference type="Gene3D" id="3.40.390.10">
    <property type="entry name" value="Collagenase (Catalytic Domain)"/>
    <property type="match status" value="1"/>
</dbReference>
<comment type="similarity">
    <text evidence="1 9">Belongs to the peptidase M3 family.</text>
</comment>
<dbReference type="EMBL" id="HBEC01035375">
    <property type="protein sequence ID" value="CAD8302185.1"/>
    <property type="molecule type" value="Transcribed_RNA"/>
</dbReference>
<gene>
    <name evidence="11" type="ORF">CEUR00632_LOCUS16438</name>
</gene>
<feature type="domain" description="Peptidase M3A/M3B catalytic" evidence="10">
    <location>
        <begin position="303"/>
        <end position="760"/>
    </location>
</feature>